<evidence type="ECO:0000313" key="2">
    <source>
        <dbReference type="Proteomes" id="UP001060085"/>
    </source>
</evidence>
<dbReference type="EMBL" id="CM044704">
    <property type="protein sequence ID" value="KAI5665839.1"/>
    <property type="molecule type" value="Genomic_DNA"/>
</dbReference>
<reference evidence="2" key="1">
    <citation type="journal article" date="2023" name="Nat. Plants">
        <title>Single-cell RNA sequencing provides a high-resolution roadmap for understanding the multicellular compartmentation of specialized metabolism.</title>
        <authorList>
            <person name="Sun S."/>
            <person name="Shen X."/>
            <person name="Li Y."/>
            <person name="Li Y."/>
            <person name="Wang S."/>
            <person name="Li R."/>
            <person name="Zhang H."/>
            <person name="Shen G."/>
            <person name="Guo B."/>
            <person name="Wei J."/>
            <person name="Xu J."/>
            <person name="St-Pierre B."/>
            <person name="Chen S."/>
            <person name="Sun C."/>
        </authorList>
    </citation>
    <scope>NUCLEOTIDE SEQUENCE [LARGE SCALE GENOMIC DNA]</scope>
</reference>
<organism evidence="1 2">
    <name type="scientific">Catharanthus roseus</name>
    <name type="common">Madagascar periwinkle</name>
    <name type="synonym">Vinca rosea</name>
    <dbReference type="NCBI Taxonomy" id="4058"/>
    <lineage>
        <taxon>Eukaryota</taxon>
        <taxon>Viridiplantae</taxon>
        <taxon>Streptophyta</taxon>
        <taxon>Embryophyta</taxon>
        <taxon>Tracheophyta</taxon>
        <taxon>Spermatophyta</taxon>
        <taxon>Magnoliopsida</taxon>
        <taxon>eudicotyledons</taxon>
        <taxon>Gunneridae</taxon>
        <taxon>Pentapetalae</taxon>
        <taxon>asterids</taxon>
        <taxon>lamiids</taxon>
        <taxon>Gentianales</taxon>
        <taxon>Apocynaceae</taxon>
        <taxon>Rauvolfioideae</taxon>
        <taxon>Vinceae</taxon>
        <taxon>Catharanthinae</taxon>
        <taxon>Catharanthus</taxon>
    </lineage>
</organism>
<accession>A0ACC0AZ81</accession>
<dbReference type="Proteomes" id="UP001060085">
    <property type="component" value="Linkage Group LG04"/>
</dbReference>
<protein>
    <submittedName>
        <fullName evidence="1">Uncharacterized protein</fullName>
    </submittedName>
</protein>
<proteinExistence type="predicted"/>
<keyword evidence="2" id="KW-1185">Reference proteome</keyword>
<name>A0ACC0AZ81_CATRO</name>
<comment type="caution">
    <text evidence="1">The sequence shown here is derived from an EMBL/GenBank/DDBJ whole genome shotgun (WGS) entry which is preliminary data.</text>
</comment>
<gene>
    <name evidence="1" type="ORF">M9H77_15692</name>
</gene>
<evidence type="ECO:0000313" key="1">
    <source>
        <dbReference type="EMBL" id="KAI5665839.1"/>
    </source>
</evidence>
<sequence length="116" mass="14068">MFYLQDRGFNTLELHAVATSRQTLQSHQAWIYLHFPMFAPPFRHSPEGYKPYMQMFLQIGYKSERKLLDIRLRLDKMTDDEVRWISYRTQDVCDCWVSTWHGFIAYFDCVEPYMPD</sequence>